<dbReference type="AlphaFoldDB" id="A0A2M9ZJX6"/>
<organism evidence="2 4">
    <name type="scientific">Leptospira perolatii</name>
    <dbReference type="NCBI Taxonomy" id="2023191"/>
    <lineage>
        <taxon>Bacteria</taxon>
        <taxon>Pseudomonadati</taxon>
        <taxon>Spirochaetota</taxon>
        <taxon>Spirochaetia</taxon>
        <taxon>Leptospirales</taxon>
        <taxon>Leptospiraceae</taxon>
        <taxon>Leptospira</taxon>
    </lineage>
</organism>
<proteinExistence type="predicted"/>
<reference evidence="3 4" key="1">
    <citation type="submission" date="2017-07" db="EMBL/GenBank/DDBJ databases">
        <title>Leptospira spp. isolated from tropical soils.</title>
        <authorList>
            <person name="Thibeaux R."/>
            <person name="Iraola G."/>
            <person name="Ferres I."/>
            <person name="Bierque E."/>
            <person name="Girault D."/>
            <person name="Soupe-Gilbert M.-E."/>
            <person name="Picardeau M."/>
            <person name="Goarant C."/>
        </authorList>
    </citation>
    <scope>NUCLEOTIDE SEQUENCE [LARGE SCALE GENOMIC DNA]</scope>
    <source>
        <strain evidence="2 4">FH1-B-B1</strain>
        <strain evidence="1 3">FH1-B-C1</strain>
    </source>
</reference>
<dbReference type="Proteomes" id="UP000231990">
    <property type="component" value="Unassembled WGS sequence"/>
</dbReference>
<evidence type="ECO:0000313" key="4">
    <source>
        <dbReference type="Proteomes" id="UP000231990"/>
    </source>
</evidence>
<evidence type="ECO:0000313" key="1">
    <source>
        <dbReference type="EMBL" id="PJZ69242.1"/>
    </source>
</evidence>
<evidence type="ECO:0000313" key="2">
    <source>
        <dbReference type="EMBL" id="PJZ72376.1"/>
    </source>
</evidence>
<dbReference type="EMBL" id="NPDZ01000010">
    <property type="protein sequence ID" value="PJZ72376.1"/>
    <property type="molecule type" value="Genomic_DNA"/>
</dbReference>
<keyword evidence="3" id="KW-1185">Reference proteome</keyword>
<accession>A0A2M9ZJX6</accession>
<gene>
    <name evidence="1" type="ORF">CH360_12035</name>
    <name evidence="2" type="ORF">CH373_14585</name>
</gene>
<comment type="caution">
    <text evidence="2">The sequence shown here is derived from an EMBL/GenBank/DDBJ whole genome shotgun (WGS) entry which is preliminary data.</text>
</comment>
<dbReference type="Proteomes" id="UP000231962">
    <property type="component" value="Unassembled WGS sequence"/>
</dbReference>
<name>A0A2M9ZJX6_9LEPT</name>
<dbReference type="EMBL" id="NPDY01000011">
    <property type="protein sequence ID" value="PJZ69242.1"/>
    <property type="molecule type" value="Genomic_DNA"/>
</dbReference>
<sequence>MGALWFHLGGGKTLVISDFLEICTESDPFFGICSSSYLVFYTSKEAGKWNKLKDIGFLRFVLNFVS</sequence>
<protein>
    <submittedName>
        <fullName evidence="2">Uncharacterized protein</fullName>
    </submittedName>
</protein>
<evidence type="ECO:0000313" key="3">
    <source>
        <dbReference type="Proteomes" id="UP000231962"/>
    </source>
</evidence>